<accession>A0A8X7BC00</accession>
<protein>
    <submittedName>
        <fullName evidence="1">Uncharacterized protein</fullName>
    </submittedName>
</protein>
<name>A0A8X7BC00_TRICX</name>
<sequence>MQRSSRTVYHSYLYYNIPRAAYYDAKDNHCYALVMYGRICWRMTVNGLPVCMCDIMNKSWRERERVVFVLGKDRLVSKVSSQYGGCDPRLVTEWVRIPSKTWLNLLRESSRSFTSNGFPYQKESSTPLLVIYWDHHL</sequence>
<reference evidence="1" key="1">
    <citation type="submission" date="2020-08" db="EMBL/GenBank/DDBJ databases">
        <title>Multicomponent nature underlies the extraordinary mechanical properties of spider dragline silk.</title>
        <authorList>
            <person name="Kono N."/>
            <person name="Nakamura H."/>
            <person name="Mori M."/>
            <person name="Yoshida Y."/>
            <person name="Ohtoshi R."/>
            <person name="Malay A.D."/>
            <person name="Moran D.A.P."/>
            <person name="Tomita M."/>
            <person name="Numata K."/>
            <person name="Arakawa K."/>
        </authorList>
    </citation>
    <scope>NUCLEOTIDE SEQUENCE</scope>
</reference>
<evidence type="ECO:0000313" key="2">
    <source>
        <dbReference type="Proteomes" id="UP000887159"/>
    </source>
</evidence>
<organism evidence="1 2">
    <name type="scientific">Trichonephila clavipes</name>
    <name type="common">Golden silk orbweaver</name>
    <name type="synonym">Nephila clavipes</name>
    <dbReference type="NCBI Taxonomy" id="2585209"/>
    <lineage>
        <taxon>Eukaryota</taxon>
        <taxon>Metazoa</taxon>
        <taxon>Ecdysozoa</taxon>
        <taxon>Arthropoda</taxon>
        <taxon>Chelicerata</taxon>
        <taxon>Arachnida</taxon>
        <taxon>Araneae</taxon>
        <taxon>Araneomorphae</taxon>
        <taxon>Entelegynae</taxon>
        <taxon>Araneoidea</taxon>
        <taxon>Nephilidae</taxon>
        <taxon>Trichonephila</taxon>
    </lineage>
</organism>
<gene>
    <name evidence="1" type="ORF">TNCV_2692431</name>
</gene>
<keyword evidence="2" id="KW-1185">Reference proteome</keyword>
<dbReference type="AlphaFoldDB" id="A0A8X7BC00"/>
<evidence type="ECO:0000313" key="1">
    <source>
        <dbReference type="EMBL" id="GFY25052.1"/>
    </source>
</evidence>
<proteinExistence type="predicted"/>
<dbReference type="EMBL" id="BMAU01021370">
    <property type="protein sequence ID" value="GFY25052.1"/>
    <property type="molecule type" value="Genomic_DNA"/>
</dbReference>
<dbReference type="Proteomes" id="UP000887159">
    <property type="component" value="Unassembled WGS sequence"/>
</dbReference>
<comment type="caution">
    <text evidence="1">The sequence shown here is derived from an EMBL/GenBank/DDBJ whole genome shotgun (WGS) entry which is preliminary data.</text>
</comment>